<dbReference type="RefSeq" id="WP_152284173.1">
    <property type="nucleotide sequence ID" value="NZ_WFLI01000029.1"/>
</dbReference>
<keyword evidence="2" id="KW-1185">Reference proteome</keyword>
<gene>
    <name evidence="1" type="ORF">GCN75_21240</name>
</gene>
<dbReference type="AlphaFoldDB" id="A0A6I1I370"/>
<sequence length="65" mass="6935">MWTSFNSNMCYAAVIDKLATQAQAAAATQDPAAMARYAGKLRSLPLHGYESDCDAILAKLAQPDS</sequence>
<reference evidence="1 2" key="1">
    <citation type="submission" date="2019-10" db="EMBL/GenBank/DDBJ databases">
        <title>Three novel species isolated from a subtropical stream in China.</title>
        <authorList>
            <person name="Lu H."/>
        </authorList>
    </citation>
    <scope>NUCLEOTIDE SEQUENCE [LARGE SCALE GENOMIC DNA]</scope>
    <source>
        <strain evidence="1 2">FT13W</strain>
    </source>
</reference>
<comment type="caution">
    <text evidence="1">The sequence shown here is derived from an EMBL/GenBank/DDBJ whole genome shotgun (WGS) entry which is preliminary data.</text>
</comment>
<dbReference type="EMBL" id="WFLI01000029">
    <property type="protein sequence ID" value="KAB8062916.1"/>
    <property type="molecule type" value="Genomic_DNA"/>
</dbReference>
<proteinExistence type="predicted"/>
<protein>
    <submittedName>
        <fullName evidence="1">Uncharacterized protein</fullName>
    </submittedName>
</protein>
<dbReference type="Proteomes" id="UP000468717">
    <property type="component" value="Unassembled WGS sequence"/>
</dbReference>
<name>A0A6I1I370_9BURK</name>
<accession>A0A6I1I370</accession>
<evidence type="ECO:0000313" key="1">
    <source>
        <dbReference type="EMBL" id="KAB8062916.1"/>
    </source>
</evidence>
<organism evidence="1 2">
    <name type="scientific">Janthinobacterium violaceinigrum</name>
    <dbReference type="NCBI Taxonomy" id="2654252"/>
    <lineage>
        <taxon>Bacteria</taxon>
        <taxon>Pseudomonadati</taxon>
        <taxon>Pseudomonadota</taxon>
        <taxon>Betaproteobacteria</taxon>
        <taxon>Burkholderiales</taxon>
        <taxon>Oxalobacteraceae</taxon>
        <taxon>Janthinobacterium</taxon>
    </lineage>
</organism>
<evidence type="ECO:0000313" key="2">
    <source>
        <dbReference type="Proteomes" id="UP000468717"/>
    </source>
</evidence>